<evidence type="ECO:0000313" key="3">
    <source>
        <dbReference type="Proteomes" id="UP001501736"/>
    </source>
</evidence>
<feature type="region of interest" description="Disordered" evidence="1">
    <location>
        <begin position="1"/>
        <end position="40"/>
    </location>
</feature>
<dbReference type="RefSeq" id="WP_344719391.1">
    <property type="nucleotide sequence ID" value="NZ_BAAAYG010000004.1"/>
</dbReference>
<evidence type="ECO:0008006" key="4">
    <source>
        <dbReference type="Google" id="ProtNLM"/>
    </source>
</evidence>
<comment type="caution">
    <text evidence="2">The sequence shown here is derived from an EMBL/GenBank/DDBJ whole genome shotgun (WGS) entry which is preliminary data.</text>
</comment>
<protein>
    <recommendedName>
        <fullName evidence="4">DUF4192 domain-containing protein</fullName>
    </recommendedName>
</protein>
<proteinExistence type="predicted"/>
<feature type="compositionally biased region" description="Basic and acidic residues" evidence="1">
    <location>
        <begin position="19"/>
        <end position="37"/>
    </location>
</feature>
<keyword evidence="3" id="KW-1185">Reference proteome</keyword>
<dbReference type="EMBL" id="BAAAYG010000004">
    <property type="protein sequence ID" value="GAA3283669.1"/>
    <property type="molecule type" value="Genomic_DNA"/>
</dbReference>
<gene>
    <name evidence="2" type="ORF">GCM10020260_12810</name>
</gene>
<evidence type="ECO:0000313" key="2">
    <source>
        <dbReference type="EMBL" id="GAA3283669.1"/>
    </source>
</evidence>
<dbReference type="Proteomes" id="UP001501736">
    <property type="component" value="Unassembled WGS sequence"/>
</dbReference>
<dbReference type="InterPro" id="IPR025447">
    <property type="entry name" value="DUF4192"/>
</dbReference>
<accession>A0ABP6RC75</accession>
<feature type="region of interest" description="Disordered" evidence="1">
    <location>
        <begin position="313"/>
        <end position="332"/>
    </location>
</feature>
<evidence type="ECO:0000256" key="1">
    <source>
        <dbReference type="SAM" id="MobiDB-lite"/>
    </source>
</evidence>
<sequence length="449" mass="47594">MERDTEAHGAAADSTAQRRAGDDTAADRSRPPEERVRLSVGEPGDALALVQHTLGFMPEDSLVIIGLMRGTTGAHLRVDLAAAADDPGRLARWAADCLGGAGTDPGADGSVVLLFGDEAPAPPMNGEEALRPHAALCGALEAEMSRRGMPVVQTWLVGGGSIRDYHCPDAGCCPYPGQDVETAAHSVLNTHMVYRGRRALRTPTEITEAFLEDRRPLPAERDAVAAHAAPRRPGVAGPDSAEHALAVWECALDDELAGRLDEPEELHRWYLDHGEDLGAAASALADRQVRDALLVQAAVGVAPALAGLRVSRSAAPGETPGEALERLEGPSGPPPQLVTLVGEFEAAFLGATGRRPDWARIDALEALLSRLHHTVDDGVRVEVLAMVGWIEWARGRGSVAGAYLDRCRELEPAHGLADLLERAMGLGGICPWARVREHSWSYGRDGDAG</sequence>
<name>A0ABP6RC75_9MICC</name>
<organism evidence="2 3">
    <name type="scientific">Nesterenkonia halobia</name>
    <dbReference type="NCBI Taxonomy" id="37922"/>
    <lineage>
        <taxon>Bacteria</taxon>
        <taxon>Bacillati</taxon>
        <taxon>Actinomycetota</taxon>
        <taxon>Actinomycetes</taxon>
        <taxon>Micrococcales</taxon>
        <taxon>Micrococcaceae</taxon>
        <taxon>Nesterenkonia</taxon>
    </lineage>
</organism>
<dbReference type="Pfam" id="PF13830">
    <property type="entry name" value="DUF4192"/>
    <property type="match status" value="2"/>
</dbReference>
<reference evidence="3" key="1">
    <citation type="journal article" date="2019" name="Int. J. Syst. Evol. Microbiol.">
        <title>The Global Catalogue of Microorganisms (GCM) 10K type strain sequencing project: providing services to taxonomists for standard genome sequencing and annotation.</title>
        <authorList>
            <consortium name="The Broad Institute Genomics Platform"/>
            <consortium name="The Broad Institute Genome Sequencing Center for Infectious Disease"/>
            <person name="Wu L."/>
            <person name="Ma J."/>
        </authorList>
    </citation>
    <scope>NUCLEOTIDE SEQUENCE [LARGE SCALE GENOMIC DNA]</scope>
    <source>
        <strain evidence="3">JCM 11483</strain>
    </source>
</reference>